<evidence type="ECO:0000313" key="5">
    <source>
        <dbReference type="Proteomes" id="UP000788993"/>
    </source>
</evidence>
<evidence type="ECO:0000313" key="4">
    <source>
        <dbReference type="EMBL" id="KAH3659452.1"/>
    </source>
</evidence>
<keyword evidence="5" id="KW-1185">Reference proteome</keyword>
<keyword evidence="2" id="KW-1133">Transmembrane helix</keyword>
<feature type="region of interest" description="Disordered" evidence="1">
    <location>
        <begin position="88"/>
        <end position="122"/>
    </location>
</feature>
<feature type="chain" id="PRO_5040262338" evidence="3">
    <location>
        <begin position="20"/>
        <end position="354"/>
    </location>
</feature>
<reference evidence="4" key="1">
    <citation type="journal article" date="2021" name="Open Biol.">
        <title>Shared evolutionary footprints suggest mitochondrial oxidative damage underlies multiple complex I losses in fungi.</title>
        <authorList>
            <person name="Schikora-Tamarit M.A."/>
            <person name="Marcet-Houben M."/>
            <person name="Nosek J."/>
            <person name="Gabaldon T."/>
        </authorList>
    </citation>
    <scope>NUCLEOTIDE SEQUENCE</scope>
    <source>
        <strain evidence="4">NCAIM Y.01608</strain>
    </source>
</reference>
<keyword evidence="3" id="KW-0732">Signal</keyword>
<sequence length="354" mass="36152">MRFLSLSSAVAALASLAAAEELTTFSLVINRDGAIFTKVLTSTVGNTDIGYAQQYVTNTNIHVYTVGDAEASSSFWAYVNGATATESSSATSTAEATSSTEASSSEVTSAPESSEATTTSSSAAELTTETVVLYKNNHLFTKVVTNTVGIINPERAAASGNTNVLAYTVGDSSASASFYSALYEKTAAAQSSQASSSPAAVSSQASSSPAAVSSQSSAAASSSADIATYEGAAAQNVAMVGMGALLSGMAVLLIDSIGRFSLAFLFCSLTFLLFLAMKMYAAIPPTSPTTTTGTTTAGAITEALLLWLDDFDVEVAVEVELEVVEELLLLLEPLSDGTLSILPCDETSFTAGPS</sequence>
<dbReference type="Proteomes" id="UP000788993">
    <property type="component" value="Unassembled WGS sequence"/>
</dbReference>
<organism evidence="4 5">
    <name type="scientific">Ogataea polymorpha</name>
    <dbReference type="NCBI Taxonomy" id="460523"/>
    <lineage>
        <taxon>Eukaryota</taxon>
        <taxon>Fungi</taxon>
        <taxon>Dikarya</taxon>
        <taxon>Ascomycota</taxon>
        <taxon>Saccharomycotina</taxon>
        <taxon>Pichiomycetes</taxon>
        <taxon>Pichiales</taxon>
        <taxon>Pichiaceae</taxon>
        <taxon>Ogataea</taxon>
    </lineage>
</organism>
<dbReference type="EMBL" id="JAEUBD010001540">
    <property type="protein sequence ID" value="KAH3659452.1"/>
    <property type="molecule type" value="Genomic_DNA"/>
</dbReference>
<dbReference type="AlphaFoldDB" id="A0A9P8NU80"/>
<reference evidence="4" key="2">
    <citation type="submission" date="2021-01" db="EMBL/GenBank/DDBJ databases">
        <authorList>
            <person name="Schikora-Tamarit M.A."/>
        </authorList>
    </citation>
    <scope>NUCLEOTIDE SEQUENCE</scope>
    <source>
        <strain evidence="4">NCAIM Y.01608</strain>
    </source>
</reference>
<keyword evidence="2" id="KW-0812">Transmembrane</keyword>
<keyword evidence="2" id="KW-0472">Membrane</keyword>
<feature type="transmembrane region" description="Helical" evidence="2">
    <location>
        <begin position="237"/>
        <end position="254"/>
    </location>
</feature>
<evidence type="ECO:0000256" key="1">
    <source>
        <dbReference type="SAM" id="MobiDB-lite"/>
    </source>
</evidence>
<name>A0A9P8NU80_9ASCO</name>
<protein>
    <submittedName>
        <fullName evidence="4">Uncharacterized protein</fullName>
    </submittedName>
</protein>
<feature type="transmembrane region" description="Helical" evidence="2">
    <location>
        <begin position="261"/>
        <end position="281"/>
    </location>
</feature>
<proteinExistence type="predicted"/>
<accession>A0A9P8NU80</accession>
<comment type="caution">
    <text evidence="4">The sequence shown here is derived from an EMBL/GenBank/DDBJ whole genome shotgun (WGS) entry which is preliminary data.</text>
</comment>
<gene>
    <name evidence="4" type="ORF">OGATHE_006336</name>
</gene>
<evidence type="ECO:0000256" key="2">
    <source>
        <dbReference type="SAM" id="Phobius"/>
    </source>
</evidence>
<evidence type="ECO:0000256" key="3">
    <source>
        <dbReference type="SAM" id="SignalP"/>
    </source>
</evidence>
<feature type="signal peptide" evidence="3">
    <location>
        <begin position="1"/>
        <end position="19"/>
    </location>
</feature>